<dbReference type="AlphaFoldDB" id="A0A2N3Y1L3"/>
<evidence type="ECO:0000313" key="1">
    <source>
        <dbReference type="EMBL" id="PKW16807.1"/>
    </source>
</evidence>
<keyword evidence="2" id="KW-1185">Reference proteome</keyword>
<dbReference type="EMBL" id="PJNB01000001">
    <property type="protein sequence ID" value="PKW16807.1"/>
    <property type="molecule type" value="Genomic_DNA"/>
</dbReference>
<protein>
    <submittedName>
        <fullName evidence="1">Uncharacterized protein</fullName>
    </submittedName>
</protein>
<evidence type="ECO:0000313" key="2">
    <source>
        <dbReference type="Proteomes" id="UP000233786"/>
    </source>
</evidence>
<reference evidence="1" key="1">
    <citation type="submission" date="2017-12" db="EMBL/GenBank/DDBJ databases">
        <title>Sequencing the genomes of 1000 Actinobacteria strains.</title>
        <authorList>
            <person name="Klenk H.-P."/>
        </authorList>
    </citation>
    <scope>NUCLEOTIDE SEQUENCE [LARGE SCALE GENOMIC DNA]</scope>
    <source>
        <strain evidence="1">DSM 44228</strain>
    </source>
</reference>
<organism evidence="1 2">
    <name type="scientific">Saccharopolyspora spinosa</name>
    <dbReference type="NCBI Taxonomy" id="60894"/>
    <lineage>
        <taxon>Bacteria</taxon>
        <taxon>Bacillati</taxon>
        <taxon>Actinomycetota</taxon>
        <taxon>Actinomycetes</taxon>
        <taxon>Pseudonocardiales</taxon>
        <taxon>Pseudonocardiaceae</taxon>
        <taxon>Saccharopolyspora</taxon>
    </lineage>
</organism>
<sequence>MGSVAVVVKRTRSAGPMSINVAPSMTTDGLSA</sequence>
<comment type="caution">
    <text evidence="1">The sequence shown here is derived from an EMBL/GenBank/DDBJ whole genome shotgun (WGS) entry which is preliminary data.</text>
</comment>
<accession>A0A2N3Y1L3</accession>
<proteinExistence type="predicted"/>
<gene>
    <name evidence="1" type="ORF">A8926_4696</name>
</gene>
<dbReference type="Proteomes" id="UP000233786">
    <property type="component" value="Unassembled WGS sequence"/>
</dbReference>
<name>A0A2N3Y1L3_SACSN</name>